<keyword evidence="2" id="KW-1185">Reference proteome</keyword>
<reference evidence="1 2" key="1">
    <citation type="submission" date="2019-12" db="EMBL/GenBank/DDBJ databases">
        <title>Genomic-based taxomic classification of the family Erythrobacteraceae.</title>
        <authorList>
            <person name="Xu L."/>
        </authorList>
    </citation>
    <scope>NUCLEOTIDE SEQUENCE [LARGE SCALE GENOMIC DNA]</scope>
    <source>
        <strain evidence="1 2">MCCC 1K01500</strain>
    </source>
</reference>
<dbReference type="EMBL" id="WTYM01000061">
    <property type="protein sequence ID" value="MXO61299.1"/>
    <property type="molecule type" value="Genomic_DNA"/>
</dbReference>
<accession>A0A6I4T128</accession>
<dbReference type="AlphaFoldDB" id="A0A6I4T128"/>
<organism evidence="1 2">
    <name type="scientific">Croceibacterium salegens</name>
    <dbReference type="NCBI Taxonomy" id="1737568"/>
    <lineage>
        <taxon>Bacteria</taxon>
        <taxon>Pseudomonadati</taxon>
        <taxon>Pseudomonadota</taxon>
        <taxon>Alphaproteobacteria</taxon>
        <taxon>Sphingomonadales</taxon>
        <taxon>Erythrobacteraceae</taxon>
        <taxon>Croceibacterium</taxon>
    </lineage>
</organism>
<sequence length="87" mass="10053">MDGDVLASLPVELIDGIVFYKRDQITDDLICCDVSSEGQVWTFHEDLKGWDNLIEHFHRLEGFKVDWFDCVSQPPFEVSETIAFTRS</sequence>
<name>A0A6I4T128_9SPHN</name>
<comment type="caution">
    <text evidence="1">The sequence shown here is derived from an EMBL/GenBank/DDBJ whole genome shotgun (WGS) entry which is preliminary data.</text>
</comment>
<evidence type="ECO:0000313" key="1">
    <source>
        <dbReference type="EMBL" id="MXO61299.1"/>
    </source>
</evidence>
<gene>
    <name evidence="1" type="ORF">GRI89_17275</name>
</gene>
<proteinExistence type="predicted"/>
<evidence type="ECO:0000313" key="2">
    <source>
        <dbReference type="Proteomes" id="UP000433652"/>
    </source>
</evidence>
<protein>
    <submittedName>
        <fullName evidence="1">Uncharacterized protein</fullName>
    </submittedName>
</protein>
<dbReference type="Proteomes" id="UP000433652">
    <property type="component" value="Unassembled WGS sequence"/>
</dbReference>